<comment type="caution">
    <text evidence="1">The sequence shown here is derived from an EMBL/GenBank/DDBJ whole genome shotgun (WGS) entry which is preliminary data.</text>
</comment>
<dbReference type="EMBL" id="RXGB01019240">
    <property type="protein sequence ID" value="TMW82245.1"/>
    <property type="molecule type" value="Genomic_DNA"/>
</dbReference>
<dbReference type="AlphaFoldDB" id="A0A6N2AIX7"/>
<organism evidence="1">
    <name type="scientific">Solanum chilense</name>
    <name type="common">Tomato</name>
    <name type="synonym">Lycopersicon chilense</name>
    <dbReference type="NCBI Taxonomy" id="4083"/>
    <lineage>
        <taxon>Eukaryota</taxon>
        <taxon>Viridiplantae</taxon>
        <taxon>Streptophyta</taxon>
        <taxon>Embryophyta</taxon>
        <taxon>Tracheophyta</taxon>
        <taxon>Spermatophyta</taxon>
        <taxon>Magnoliopsida</taxon>
        <taxon>eudicotyledons</taxon>
        <taxon>Gunneridae</taxon>
        <taxon>Pentapetalae</taxon>
        <taxon>asterids</taxon>
        <taxon>lamiids</taxon>
        <taxon>Solanales</taxon>
        <taxon>Solanaceae</taxon>
        <taxon>Solanoideae</taxon>
        <taxon>Solaneae</taxon>
        <taxon>Solanum</taxon>
        <taxon>Solanum subgen. Lycopersicon</taxon>
    </lineage>
</organism>
<gene>
    <name evidence="1" type="ORF">EJD97_006429</name>
</gene>
<reference evidence="1" key="1">
    <citation type="submission" date="2019-05" db="EMBL/GenBank/DDBJ databases">
        <title>The de novo reference genome and transcriptome assemblies of the wild tomato species Solanum chilense.</title>
        <authorList>
            <person name="Stam R."/>
            <person name="Nosenko T."/>
            <person name="Hoerger A.C."/>
            <person name="Stephan W."/>
            <person name="Seidel M.A."/>
            <person name="Kuhn J.M.M."/>
            <person name="Haberer G."/>
            <person name="Tellier A."/>
        </authorList>
    </citation>
    <scope>NUCLEOTIDE SEQUENCE</scope>
    <source>
        <tissue evidence="1">Mature leaves</tissue>
    </source>
</reference>
<evidence type="ECO:0000313" key="1">
    <source>
        <dbReference type="EMBL" id="TMW82245.1"/>
    </source>
</evidence>
<proteinExistence type="predicted"/>
<name>A0A6N2AIX7_SOLCI</name>
<sequence length="83" mass="9579">KELHSEWWVDYGECIEHRAPTRSSSPTPLKHDADDKIQGTPHTVTIKNQQHGKLVLQEQERHRKGVAFICSKENFEFLVRAAS</sequence>
<protein>
    <submittedName>
        <fullName evidence="1">Uncharacterized protein</fullName>
    </submittedName>
</protein>
<accession>A0A6N2AIX7</accession>
<feature type="non-terminal residue" evidence="1">
    <location>
        <position position="1"/>
    </location>
</feature>